<dbReference type="EMBL" id="FQ790290">
    <property type="protein sequence ID" value="CCD34016.1"/>
    <property type="molecule type" value="Genomic_DNA"/>
</dbReference>
<feature type="compositionally biased region" description="Basic residues" evidence="1">
    <location>
        <begin position="86"/>
        <end position="96"/>
    </location>
</feature>
<dbReference type="InParanoid" id="G2Y5U7"/>
<evidence type="ECO:0000313" key="2">
    <source>
        <dbReference type="EMBL" id="CCD34016.1"/>
    </source>
</evidence>
<accession>G2Y5U7</accession>
<gene>
    <name evidence="2" type="ORF">BofuT4_uP112120.1</name>
</gene>
<feature type="region of interest" description="Disordered" evidence="1">
    <location>
        <begin position="57"/>
        <end position="96"/>
    </location>
</feature>
<organism evidence="2 3">
    <name type="scientific">Botryotinia fuckeliana (strain T4)</name>
    <name type="common">Noble rot fungus</name>
    <name type="synonym">Botrytis cinerea</name>
    <dbReference type="NCBI Taxonomy" id="999810"/>
    <lineage>
        <taxon>Eukaryota</taxon>
        <taxon>Fungi</taxon>
        <taxon>Dikarya</taxon>
        <taxon>Ascomycota</taxon>
        <taxon>Pezizomycotina</taxon>
        <taxon>Leotiomycetes</taxon>
        <taxon>Helotiales</taxon>
        <taxon>Sclerotiniaceae</taxon>
        <taxon>Botrytis</taxon>
    </lineage>
</organism>
<dbReference type="HOGENOM" id="CLU_2359456_0_0_1"/>
<reference evidence="3" key="1">
    <citation type="journal article" date="2011" name="PLoS Genet.">
        <title>Genomic analysis of the necrotrophic fungal pathogens Sclerotinia sclerotiorum and Botrytis cinerea.</title>
        <authorList>
            <person name="Amselem J."/>
            <person name="Cuomo C.A."/>
            <person name="van Kan J.A."/>
            <person name="Viaud M."/>
            <person name="Benito E.P."/>
            <person name="Couloux A."/>
            <person name="Coutinho P.M."/>
            <person name="de Vries R.P."/>
            <person name="Dyer P.S."/>
            <person name="Fillinger S."/>
            <person name="Fournier E."/>
            <person name="Gout L."/>
            <person name="Hahn M."/>
            <person name="Kohn L."/>
            <person name="Lapalu N."/>
            <person name="Plummer K.M."/>
            <person name="Pradier J.M."/>
            <person name="Quevillon E."/>
            <person name="Sharon A."/>
            <person name="Simon A."/>
            <person name="ten Have A."/>
            <person name="Tudzynski B."/>
            <person name="Tudzynski P."/>
            <person name="Wincker P."/>
            <person name="Andrew M."/>
            <person name="Anthouard V."/>
            <person name="Beever R.E."/>
            <person name="Beffa R."/>
            <person name="Benoit I."/>
            <person name="Bouzid O."/>
            <person name="Brault B."/>
            <person name="Chen Z."/>
            <person name="Choquer M."/>
            <person name="Collemare J."/>
            <person name="Cotton P."/>
            <person name="Danchin E.G."/>
            <person name="Da Silva C."/>
            <person name="Gautier A."/>
            <person name="Giraud C."/>
            <person name="Giraud T."/>
            <person name="Gonzalez C."/>
            <person name="Grossetete S."/>
            <person name="Guldener U."/>
            <person name="Henrissat B."/>
            <person name="Howlett B.J."/>
            <person name="Kodira C."/>
            <person name="Kretschmer M."/>
            <person name="Lappartient A."/>
            <person name="Leroch M."/>
            <person name="Levis C."/>
            <person name="Mauceli E."/>
            <person name="Neuveglise C."/>
            <person name="Oeser B."/>
            <person name="Pearson M."/>
            <person name="Poulain J."/>
            <person name="Poussereau N."/>
            <person name="Quesneville H."/>
            <person name="Rascle C."/>
            <person name="Schumacher J."/>
            <person name="Segurens B."/>
            <person name="Sexton A."/>
            <person name="Silva E."/>
            <person name="Sirven C."/>
            <person name="Soanes D.M."/>
            <person name="Talbot N.J."/>
            <person name="Templeton M."/>
            <person name="Yandava C."/>
            <person name="Yarden O."/>
            <person name="Zeng Q."/>
            <person name="Rollins J.A."/>
            <person name="Lebrun M.H."/>
            <person name="Dickman M."/>
        </authorList>
    </citation>
    <scope>NUCLEOTIDE SEQUENCE [LARGE SCALE GENOMIC DNA]</scope>
    <source>
        <strain evidence="3">T4</strain>
    </source>
</reference>
<evidence type="ECO:0000256" key="1">
    <source>
        <dbReference type="SAM" id="MobiDB-lite"/>
    </source>
</evidence>
<proteinExistence type="predicted"/>
<evidence type="ECO:0000313" key="3">
    <source>
        <dbReference type="Proteomes" id="UP000008177"/>
    </source>
</evidence>
<protein>
    <submittedName>
        <fullName evidence="2">Uncharacterized protein</fullName>
    </submittedName>
</protein>
<name>G2Y5U7_BOTF4</name>
<sequence length="96" mass="10912">MDVNTSHVGVVEIEIATIRILTGFLVVTPIIKSSTHNWRRTRSVNLNTFSMGTLEREERIAGPDNSGSLRVTPNKMEKSNYPPASKSRKKHIDHWR</sequence>
<dbReference type="AlphaFoldDB" id="G2Y5U7"/>
<dbReference type="Proteomes" id="UP000008177">
    <property type="component" value="Unplaced contigs"/>
</dbReference>